<protein>
    <submittedName>
        <fullName evidence="2">Uncharacterized protein</fullName>
    </submittedName>
</protein>
<proteinExistence type="predicted"/>
<keyword evidence="1" id="KW-0732">Signal</keyword>
<evidence type="ECO:0000313" key="2">
    <source>
        <dbReference type="EMBL" id="MDV6225938.1"/>
    </source>
</evidence>
<dbReference type="RefSeq" id="WP_113153520.1">
    <property type="nucleotide sequence ID" value="NZ_CP177239.1"/>
</dbReference>
<evidence type="ECO:0000313" key="3">
    <source>
        <dbReference type="Proteomes" id="UP001185659"/>
    </source>
</evidence>
<gene>
    <name evidence="2" type="ORF">R2G56_06530</name>
</gene>
<sequence>MKTALSALVISTFIAAPAFAIEPIKGSITYDGPSQSTLSKTPVGSVLQHQFNANGNEYREIYVVGDDGRPVLVNRTIVDNS</sequence>
<feature type="chain" id="PRO_5047179999" evidence="1">
    <location>
        <begin position="21"/>
        <end position="81"/>
    </location>
</feature>
<organism evidence="2 3">
    <name type="scientific">Nitratireductor aquimarinus</name>
    <dbReference type="NCBI Taxonomy" id="889300"/>
    <lineage>
        <taxon>Bacteria</taxon>
        <taxon>Pseudomonadati</taxon>
        <taxon>Pseudomonadota</taxon>
        <taxon>Alphaproteobacteria</taxon>
        <taxon>Hyphomicrobiales</taxon>
        <taxon>Phyllobacteriaceae</taxon>
        <taxon>Nitratireductor</taxon>
    </lineage>
</organism>
<evidence type="ECO:0000256" key="1">
    <source>
        <dbReference type="SAM" id="SignalP"/>
    </source>
</evidence>
<feature type="signal peptide" evidence="1">
    <location>
        <begin position="1"/>
        <end position="20"/>
    </location>
</feature>
<dbReference type="EMBL" id="JAWLIP010000002">
    <property type="protein sequence ID" value="MDV6225938.1"/>
    <property type="molecule type" value="Genomic_DNA"/>
</dbReference>
<name>A0ABU4AI68_9HYPH</name>
<keyword evidence="3" id="KW-1185">Reference proteome</keyword>
<comment type="caution">
    <text evidence="2">The sequence shown here is derived from an EMBL/GenBank/DDBJ whole genome shotgun (WGS) entry which is preliminary data.</text>
</comment>
<reference evidence="2 3" key="1">
    <citation type="submission" date="2023-10" db="EMBL/GenBank/DDBJ databases">
        <authorList>
            <person name="Venkata Ramana C."/>
            <person name="Sasikala C."/>
            <person name="Dhurka M."/>
        </authorList>
    </citation>
    <scope>NUCLEOTIDE SEQUENCE [LARGE SCALE GENOMIC DNA]</scope>
    <source>
        <strain evidence="2 3">KCTC 32151</strain>
    </source>
</reference>
<dbReference type="Proteomes" id="UP001185659">
    <property type="component" value="Unassembled WGS sequence"/>
</dbReference>
<accession>A0ABU4AI68</accession>